<protein>
    <recommendedName>
        <fullName evidence="5">Resuscitation-promoting factor core lysozyme-like domain-containing protein</fullName>
    </recommendedName>
</protein>
<accession>A0A5Q2RPH8</accession>
<feature type="compositionally biased region" description="Basic and acidic residues" evidence="3">
    <location>
        <begin position="15"/>
        <end position="35"/>
    </location>
</feature>
<dbReference type="AlphaFoldDB" id="A0A5Q2RPH8"/>
<gene>
    <name evidence="6" type="ORF">GH723_13425</name>
</gene>
<feature type="region of interest" description="Disordered" evidence="3">
    <location>
        <begin position="1"/>
        <end position="48"/>
    </location>
</feature>
<dbReference type="GO" id="GO:0016787">
    <property type="term" value="F:hydrolase activity"/>
    <property type="evidence" value="ECO:0007669"/>
    <property type="project" value="UniProtKB-KW"/>
</dbReference>
<feature type="region of interest" description="Disordered" evidence="3">
    <location>
        <begin position="136"/>
        <end position="195"/>
    </location>
</feature>
<evidence type="ECO:0000256" key="3">
    <source>
        <dbReference type="SAM" id="MobiDB-lite"/>
    </source>
</evidence>
<feature type="compositionally biased region" description="Low complexity" evidence="3">
    <location>
        <begin position="159"/>
        <end position="173"/>
    </location>
</feature>
<dbReference type="InterPro" id="IPR023346">
    <property type="entry name" value="Lysozyme-like_dom_sf"/>
</dbReference>
<dbReference type="Pfam" id="PF06737">
    <property type="entry name" value="Transglycosylas"/>
    <property type="match status" value="1"/>
</dbReference>
<evidence type="ECO:0000256" key="4">
    <source>
        <dbReference type="SAM" id="Phobius"/>
    </source>
</evidence>
<keyword evidence="7" id="KW-1185">Reference proteome</keyword>
<dbReference type="InterPro" id="IPR010618">
    <property type="entry name" value="RPF"/>
</dbReference>
<evidence type="ECO:0000256" key="2">
    <source>
        <dbReference type="ARBA" id="ARBA00022801"/>
    </source>
</evidence>
<evidence type="ECO:0000313" key="7">
    <source>
        <dbReference type="Proteomes" id="UP000334019"/>
    </source>
</evidence>
<keyword evidence="4" id="KW-0812">Transmembrane</keyword>
<feature type="compositionally biased region" description="Pro residues" evidence="3">
    <location>
        <begin position="174"/>
        <end position="191"/>
    </location>
</feature>
<dbReference type="KEGG" id="atq:GH723_13425"/>
<reference evidence="6 7" key="1">
    <citation type="submission" date="2019-11" db="EMBL/GenBank/DDBJ databases">
        <authorList>
            <person name="He Y."/>
        </authorList>
    </citation>
    <scope>NUCLEOTIDE SEQUENCE [LARGE SCALE GENOMIC DNA]</scope>
    <source>
        <strain evidence="6 7">SCSIO 58843</strain>
    </source>
</reference>
<keyword evidence="4" id="KW-0472">Membrane</keyword>
<organism evidence="6 7">
    <name type="scientific">Actinomarinicola tropica</name>
    <dbReference type="NCBI Taxonomy" id="2789776"/>
    <lineage>
        <taxon>Bacteria</taxon>
        <taxon>Bacillati</taxon>
        <taxon>Actinomycetota</taxon>
        <taxon>Acidimicrobiia</taxon>
        <taxon>Acidimicrobiales</taxon>
        <taxon>Iamiaceae</taxon>
        <taxon>Actinomarinicola</taxon>
    </lineage>
</organism>
<dbReference type="Proteomes" id="UP000334019">
    <property type="component" value="Chromosome"/>
</dbReference>
<evidence type="ECO:0000256" key="1">
    <source>
        <dbReference type="ARBA" id="ARBA00010830"/>
    </source>
</evidence>
<dbReference type="EMBL" id="CP045851">
    <property type="protein sequence ID" value="QGG96017.1"/>
    <property type="molecule type" value="Genomic_DNA"/>
</dbReference>
<keyword evidence="2" id="KW-0378">Hydrolase</keyword>
<dbReference type="CDD" id="cd13925">
    <property type="entry name" value="RPF"/>
    <property type="match status" value="1"/>
</dbReference>
<dbReference type="SUPFAM" id="SSF53955">
    <property type="entry name" value="Lysozyme-like"/>
    <property type="match status" value="1"/>
</dbReference>
<evidence type="ECO:0000313" key="6">
    <source>
        <dbReference type="EMBL" id="QGG96017.1"/>
    </source>
</evidence>
<comment type="similarity">
    <text evidence="1">Belongs to the transglycosylase family. Rpf subfamily.</text>
</comment>
<evidence type="ECO:0000259" key="5">
    <source>
        <dbReference type="Pfam" id="PF06737"/>
    </source>
</evidence>
<keyword evidence="4" id="KW-1133">Transmembrane helix</keyword>
<proteinExistence type="inferred from homology"/>
<feature type="domain" description="Resuscitation-promoting factor core lysozyme-like" evidence="5">
    <location>
        <begin position="194"/>
        <end position="274"/>
    </location>
</feature>
<sequence>MSPVRCLMSIPGKDGALDGDERTLGSESGHTDRQPDAAGTRHRTATRTSERRRLVLTVLATVLAAPLLVVEIAPGVNASPDAALAAFQAQVVEEEAPAEDAHDGPARAIGSVSAADLPAARLLSGFTLGEQLRADAEAEAAAEEQARLEAEAEEEAAAEEVATLEAPVTTTTTAPPPPPPAPEPAPAPNPGGPTAAQWAALRQCESGGNYQAVSASGRYYGAYQFLPSTWDATASRAGRSDLVGVRPDHAAPADQDAMALALYNSQGSSPWPHCGRYLH</sequence>
<name>A0A5Q2RPH8_9ACTN</name>
<dbReference type="Gene3D" id="1.10.530.10">
    <property type="match status" value="1"/>
</dbReference>
<feature type="transmembrane region" description="Helical" evidence="4">
    <location>
        <begin position="54"/>
        <end position="73"/>
    </location>
</feature>